<evidence type="ECO:0000256" key="1">
    <source>
        <dbReference type="ARBA" id="ARBA00004442"/>
    </source>
</evidence>
<dbReference type="Pfam" id="PF07980">
    <property type="entry name" value="SusD_RagB"/>
    <property type="match status" value="1"/>
</dbReference>
<evidence type="ECO:0000259" key="5">
    <source>
        <dbReference type="Pfam" id="PF07980"/>
    </source>
</evidence>
<dbReference type="Gene3D" id="1.25.40.390">
    <property type="match status" value="1"/>
</dbReference>
<reference evidence="7" key="1">
    <citation type="submission" date="2018-05" db="EMBL/GenBank/DDBJ databases">
        <authorList>
            <person name="Lanie J.A."/>
            <person name="Ng W.-L."/>
            <person name="Kazmierczak K.M."/>
            <person name="Andrzejewski T.M."/>
            <person name="Davidsen T.M."/>
            <person name="Wayne K.J."/>
            <person name="Tettelin H."/>
            <person name="Glass J.I."/>
            <person name="Rusch D."/>
            <person name="Podicherti R."/>
            <person name="Tsui H.-C.T."/>
            <person name="Winkler M.E."/>
        </authorList>
    </citation>
    <scope>NUCLEOTIDE SEQUENCE</scope>
</reference>
<proteinExistence type="predicted"/>
<evidence type="ECO:0000313" key="7">
    <source>
        <dbReference type="EMBL" id="SUZ59147.1"/>
    </source>
</evidence>
<organism evidence="7">
    <name type="scientific">marine metagenome</name>
    <dbReference type="NCBI Taxonomy" id="408172"/>
    <lineage>
        <taxon>unclassified sequences</taxon>
        <taxon>metagenomes</taxon>
        <taxon>ecological metagenomes</taxon>
    </lineage>
</organism>
<feature type="domain" description="RagB/SusD" evidence="5">
    <location>
        <begin position="268"/>
        <end position="519"/>
    </location>
</feature>
<dbReference type="InterPro" id="IPR012944">
    <property type="entry name" value="SusD_RagB_dom"/>
</dbReference>
<dbReference type="Pfam" id="PF14322">
    <property type="entry name" value="SusD-like_3"/>
    <property type="match status" value="1"/>
</dbReference>
<evidence type="ECO:0000256" key="2">
    <source>
        <dbReference type="ARBA" id="ARBA00022729"/>
    </source>
</evidence>
<dbReference type="EMBL" id="UINC01000665">
    <property type="protein sequence ID" value="SUZ59147.1"/>
    <property type="molecule type" value="Genomic_DNA"/>
</dbReference>
<dbReference type="InterPro" id="IPR033985">
    <property type="entry name" value="SusD-like_N"/>
</dbReference>
<dbReference type="InterPro" id="IPR011990">
    <property type="entry name" value="TPR-like_helical_dom_sf"/>
</dbReference>
<gene>
    <name evidence="7" type="ORF">METZ01_LOCUS12001</name>
</gene>
<sequence>MKNLQMKIKKLILVFACLVFIVPACTNLDEELYDTLAAENFFQSEDEYIAALGQAYANFTMWGSHSNVWSTNELSSDELVVPTRGGDWYDGGVLLQVHQHTYTPDNGFVSNAWNALYGGINTTNRLIYQFSAVEGAEAFEAELRAIRAFWYYHLMDMYGNVPMSTDFTDTEPKGNTPRATVYSWIMSELDAVINLLPTVKDGSTYGRMNKWAALALRHKMKLNAGVYTGSADWAGAKADADAIIASGLYSLEGNYASNFAVENSGSNENIFVVPYDKVFAGGFNWVAMTLHYASQNTFNLTFQPWNGYATVEDFYNSYVDPVSNPGPQGTVYKGKGTATGTLDGRLSNFVVGPQGTDDPAGGEAGDDDGVGLWFTPYINSIWPDACRQCGARIGKYAYENGQTPNMSNDWVLFRYADILLGKAEAHLRTGDAAGALGIVNQIRARAGVDAYTSLDLDNLLAERGREMYVENDRRQSLVRFGKFNDAWWEKGVSGSHMTIFPIPKPQLDANSKLTQNPGY</sequence>
<feature type="domain" description="SusD-like N-terminal" evidence="6">
    <location>
        <begin position="68"/>
        <end position="217"/>
    </location>
</feature>
<dbReference type="SUPFAM" id="SSF48452">
    <property type="entry name" value="TPR-like"/>
    <property type="match status" value="1"/>
</dbReference>
<keyword evidence="2" id="KW-0732">Signal</keyword>
<evidence type="ECO:0000259" key="6">
    <source>
        <dbReference type="Pfam" id="PF14322"/>
    </source>
</evidence>
<evidence type="ECO:0000256" key="4">
    <source>
        <dbReference type="ARBA" id="ARBA00023237"/>
    </source>
</evidence>
<evidence type="ECO:0008006" key="8">
    <source>
        <dbReference type="Google" id="ProtNLM"/>
    </source>
</evidence>
<dbReference type="GO" id="GO:0009279">
    <property type="term" value="C:cell outer membrane"/>
    <property type="evidence" value="ECO:0007669"/>
    <property type="project" value="UniProtKB-SubCell"/>
</dbReference>
<name>A0A381NXJ8_9ZZZZ</name>
<dbReference type="AlphaFoldDB" id="A0A381NXJ8"/>
<keyword evidence="4" id="KW-0998">Cell outer membrane</keyword>
<protein>
    <recommendedName>
        <fullName evidence="8">RagB/SusD domain-containing protein</fullName>
    </recommendedName>
</protein>
<keyword evidence="3" id="KW-0472">Membrane</keyword>
<comment type="subcellular location">
    <subcellularLocation>
        <location evidence="1">Cell outer membrane</location>
    </subcellularLocation>
</comment>
<evidence type="ECO:0000256" key="3">
    <source>
        <dbReference type="ARBA" id="ARBA00023136"/>
    </source>
</evidence>
<accession>A0A381NXJ8</accession>